<organism evidence="2 3">
    <name type="scientific">Amazona aestiva</name>
    <name type="common">Blue-fronted Amazon parrot</name>
    <dbReference type="NCBI Taxonomy" id="12930"/>
    <lineage>
        <taxon>Eukaryota</taxon>
        <taxon>Metazoa</taxon>
        <taxon>Chordata</taxon>
        <taxon>Craniata</taxon>
        <taxon>Vertebrata</taxon>
        <taxon>Euteleostomi</taxon>
        <taxon>Archelosauria</taxon>
        <taxon>Archosauria</taxon>
        <taxon>Dinosauria</taxon>
        <taxon>Saurischia</taxon>
        <taxon>Theropoda</taxon>
        <taxon>Coelurosauria</taxon>
        <taxon>Aves</taxon>
        <taxon>Neognathae</taxon>
        <taxon>Neoaves</taxon>
        <taxon>Telluraves</taxon>
        <taxon>Australaves</taxon>
        <taxon>Psittaciformes</taxon>
        <taxon>Psittacidae</taxon>
        <taxon>Amazona</taxon>
    </lineage>
</organism>
<name>A0A0Q3RDG9_AMAAE</name>
<feature type="region of interest" description="Disordered" evidence="1">
    <location>
        <begin position="1"/>
        <end position="38"/>
    </location>
</feature>
<evidence type="ECO:0000313" key="2">
    <source>
        <dbReference type="EMBL" id="KQK83529.1"/>
    </source>
</evidence>
<feature type="compositionally biased region" description="Basic residues" evidence="1">
    <location>
        <begin position="1"/>
        <end position="10"/>
    </location>
</feature>
<protein>
    <submittedName>
        <fullName evidence="2">Uncharacterized protein</fullName>
    </submittedName>
</protein>
<evidence type="ECO:0000313" key="3">
    <source>
        <dbReference type="Proteomes" id="UP000051836"/>
    </source>
</evidence>
<feature type="region of interest" description="Disordered" evidence="1">
    <location>
        <begin position="82"/>
        <end position="128"/>
    </location>
</feature>
<sequence>MKQLVRRKSLRMPTPDLQKHHEKEKQRELKKNEKPLPSLWNISQAQLTNQQLLTILIGEIRQHIISSLGVTLTFQTPEQFHTAAIERKKKKKKRKKEKKKKKKEKSGKKKKKKKKETIKKKSKESPFF</sequence>
<feature type="compositionally biased region" description="Basic and acidic residues" evidence="1">
    <location>
        <begin position="17"/>
        <end position="34"/>
    </location>
</feature>
<evidence type="ECO:0000256" key="1">
    <source>
        <dbReference type="SAM" id="MobiDB-lite"/>
    </source>
</evidence>
<dbReference type="AlphaFoldDB" id="A0A0Q3RDG9"/>
<keyword evidence="3" id="KW-1185">Reference proteome</keyword>
<gene>
    <name evidence="2" type="ORF">AAES_62244</name>
</gene>
<feature type="compositionally biased region" description="Basic residues" evidence="1">
    <location>
        <begin position="87"/>
        <end position="122"/>
    </location>
</feature>
<comment type="caution">
    <text evidence="2">The sequence shown here is derived from an EMBL/GenBank/DDBJ whole genome shotgun (WGS) entry which is preliminary data.</text>
</comment>
<reference evidence="2 3" key="1">
    <citation type="submission" date="2015-10" db="EMBL/GenBank/DDBJ databases">
        <authorList>
            <person name="Gilbert D.G."/>
        </authorList>
    </citation>
    <scope>NUCLEOTIDE SEQUENCE [LARGE SCALE GENOMIC DNA]</scope>
    <source>
        <strain evidence="2">FVVF132</strain>
    </source>
</reference>
<proteinExistence type="predicted"/>
<dbReference type="EMBL" id="LMAW01001447">
    <property type="protein sequence ID" value="KQK83529.1"/>
    <property type="molecule type" value="Genomic_DNA"/>
</dbReference>
<accession>A0A0Q3RDG9</accession>
<dbReference type="Proteomes" id="UP000051836">
    <property type="component" value="Unassembled WGS sequence"/>
</dbReference>